<evidence type="ECO:0000256" key="2">
    <source>
        <dbReference type="ARBA" id="ARBA00022729"/>
    </source>
</evidence>
<accession>A0A645DMJ3</accession>
<name>A0A645DMJ3_9ZZZZ</name>
<dbReference type="PANTHER" id="PTHR30332:SF24">
    <property type="entry name" value="SECRETIN GSPD-RELATED"/>
    <property type="match status" value="1"/>
</dbReference>
<proteinExistence type="predicted"/>
<sequence length="154" mass="17435">MILKLTPRVTRGGRIAVRLEQTVSEADKNNISDIDSPIIKEQIIETAMSIRDGQTIICGGIIKEKISDNLSTLPIIGGIPFLRRLVGDTDISTERTEMLILVTGYIIREDSKLEELVKRYEQAVGALLEFHEPAEIRKRRMDKSKGLLETWFIE</sequence>
<protein>
    <recommendedName>
        <fullName evidence="4">Type II/III secretion system secretin-like domain-containing protein</fullName>
    </recommendedName>
</protein>
<keyword evidence="3" id="KW-0472">Membrane</keyword>
<dbReference type="PANTHER" id="PTHR30332">
    <property type="entry name" value="PROBABLE GENERAL SECRETION PATHWAY PROTEIN D"/>
    <property type="match status" value="1"/>
</dbReference>
<evidence type="ECO:0000259" key="4">
    <source>
        <dbReference type="Pfam" id="PF00263"/>
    </source>
</evidence>
<keyword evidence="2" id="KW-0732">Signal</keyword>
<comment type="caution">
    <text evidence="5">The sequence shown here is derived from an EMBL/GenBank/DDBJ whole genome shotgun (WGS) entry which is preliminary data.</text>
</comment>
<evidence type="ECO:0000256" key="1">
    <source>
        <dbReference type="ARBA" id="ARBA00004370"/>
    </source>
</evidence>
<evidence type="ECO:0000313" key="5">
    <source>
        <dbReference type="EMBL" id="MPM90527.1"/>
    </source>
</evidence>
<comment type="subcellular location">
    <subcellularLocation>
        <location evidence="1">Membrane</location>
    </subcellularLocation>
</comment>
<gene>
    <name evidence="5" type="ORF">SDC9_137648</name>
</gene>
<dbReference type="EMBL" id="VSSQ01037757">
    <property type="protein sequence ID" value="MPM90527.1"/>
    <property type="molecule type" value="Genomic_DNA"/>
</dbReference>
<dbReference type="GO" id="GO:0009306">
    <property type="term" value="P:protein secretion"/>
    <property type="evidence" value="ECO:0007669"/>
    <property type="project" value="InterPro"/>
</dbReference>
<dbReference type="GO" id="GO:0016020">
    <property type="term" value="C:membrane"/>
    <property type="evidence" value="ECO:0007669"/>
    <property type="project" value="UniProtKB-SubCell"/>
</dbReference>
<dbReference type="GO" id="GO:0015627">
    <property type="term" value="C:type II protein secretion system complex"/>
    <property type="evidence" value="ECO:0007669"/>
    <property type="project" value="TreeGrafter"/>
</dbReference>
<organism evidence="5">
    <name type="scientific">bioreactor metagenome</name>
    <dbReference type="NCBI Taxonomy" id="1076179"/>
    <lineage>
        <taxon>unclassified sequences</taxon>
        <taxon>metagenomes</taxon>
        <taxon>ecological metagenomes</taxon>
    </lineage>
</organism>
<dbReference type="AlphaFoldDB" id="A0A645DMJ3"/>
<dbReference type="InterPro" id="IPR050810">
    <property type="entry name" value="Bact_Secretion_Sys_Channel"/>
</dbReference>
<dbReference type="Pfam" id="PF00263">
    <property type="entry name" value="Secretin"/>
    <property type="match status" value="1"/>
</dbReference>
<reference evidence="5" key="1">
    <citation type="submission" date="2019-08" db="EMBL/GenBank/DDBJ databases">
        <authorList>
            <person name="Kucharzyk K."/>
            <person name="Murdoch R.W."/>
            <person name="Higgins S."/>
            <person name="Loffler F."/>
        </authorList>
    </citation>
    <scope>NUCLEOTIDE SEQUENCE</scope>
</reference>
<dbReference type="InterPro" id="IPR004846">
    <property type="entry name" value="T2SS/T3SS_dom"/>
</dbReference>
<evidence type="ECO:0000256" key="3">
    <source>
        <dbReference type="ARBA" id="ARBA00023136"/>
    </source>
</evidence>
<feature type="domain" description="Type II/III secretion system secretin-like" evidence="4">
    <location>
        <begin position="2"/>
        <end position="108"/>
    </location>
</feature>